<keyword evidence="1" id="KW-0472">Membrane</keyword>
<gene>
    <name evidence="2" type="ORF">A3SI_12004</name>
</gene>
<dbReference type="Proteomes" id="UP000005551">
    <property type="component" value="Unassembled WGS sequence"/>
</dbReference>
<evidence type="ECO:0000256" key="1">
    <source>
        <dbReference type="SAM" id="Phobius"/>
    </source>
</evidence>
<dbReference type="AlphaFoldDB" id="I5C1Y8"/>
<keyword evidence="1" id="KW-1133">Transmembrane helix</keyword>
<feature type="transmembrane region" description="Helical" evidence="1">
    <location>
        <begin position="92"/>
        <end position="114"/>
    </location>
</feature>
<name>I5C1Y8_9BACT</name>
<feature type="transmembrane region" description="Helical" evidence="1">
    <location>
        <begin position="21"/>
        <end position="41"/>
    </location>
</feature>
<comment type="caution">
    <text evidence="2">The sequence shown here is derived from an EMBL/GenBank/DDBJ whole genome shotgun (WGS) entry which is preliminary data.</text>
</comment>
<organism evidence="2 3">
    <name type="scientific">Nitritalea halalkaliphila LW7</name>
    <dbReference type="NCBI Taxonomy" id="1189621"/>
    <lineage>
        <taxon>Bacteria</taxon>
        <taxon>Pseudomonadati</taxon>
        <taxon>Bacteroidota</taxon>
        <taxon>Cytophagia</taxon>
        <taxon>Cytophagales</taxon>
        <taxon>Cyclobacteriaceae</taxon>
        <taxon>Nitritalea</taxon>
    </lineage>
</organism>
<reference evidence="2 3" key="1">
    <citation type="submission" date="2012-05" db="EMBL/GenBank/DDBJ databases">
        <title>Genome sequence of Nitritalea halalkaliphila LW7.</title>
        <authorList>
            <person name="Jangir P.K."/>
            <person name="Singh A."/>
            <person name="Shivaji S."/>
            <person name="Sharma R."/>
        </authorList>
    </citation>
    <scope>NUCLEOTIDE SEQUENCE [LARGE SCALE GENOMIC DNA]</scope>
    <source>
        <strain evidence="2 3">LW7</strain>
    </source>
</reference>
<evidence type="ECO:0000313" key="3">
    <source>
        <dbReference type="Proteomes" id="UP000005551"/>
    </source>
</evidence>
<sequence>MNFISFYRLLIGQRGCVRLPCALFFTLLLLVFLVVIPYAAILELFDLEEITFALEELLRESPGLFVVLAVVGAPLLEEPTFRLYQDMRTSSLLVAFALSFLFMESGIWILLLFWGHLAISFTA</sequence>
<keyword evidence="1" id="KW-0812">Transmembrane</keyword>
<evidence type="ECO:0000313" key="2">
    <source>
        <dbReference type="EMBL" id="EIM75840.1"/>
    </source>
</evidence>
<protein>
    <submittedName>
        <fullName evidence="2">Uncharacterized protein</fullName>
    </submittedName>
</protein>
<accession>I5C1Y8</accession>
<proteinExistence type="predicted"/>
<dbReference type="EMBL" id="AJYA01000025">
    <property type="protein sequence ID" value="EIM75840.1"/>
    <property type="molecule type" value="Genomic_DNA"/>
</dbReference>
<keyword evidence="3" id="KW-1185">Reference proteome</keyword>